<dbReference type="EMBL" id="ML976750">
    <property type="protein sequence ID" value="KAF1966149.1"/>
    <property type="molecule type" value="Genomic_DNA"/>
</dbReference>
<dbReference type="Proteomes" id="UP000800036">
    <property type="component" value="Unassembled WGS sequence"/>
</dbReference>
<dbReference type="InterPro" id="IPR001214">
    <property type="entry name" value="SET_dom"/>
</dbReference>
<feature type="region of interest" description="Disordered" evidence="1">
    <location>
        <begin position="83"/>
        <end position="120"/>
    </location>
</feature>
<accession>A0A6A5UQD1</accession>
<dbReference type="PANTHER" id="PTHR47250:SF3">
    <property type="entry name" value="HISTONE-LYSINE N-METHYLTRANSFERASE SET-6"/>
    <property type="match status" value="1"/>
</dbReference>
<evidence type="ECO:0000313" key="3">
    <source>
        <dbReference type="EMBL" id="KAF1966149.1"/>
    </source>
</evidence>
<dbReference type="SMART" id="SM00317">
    <property type="entry name" value="SET"/>
    <property type="match status" value="1"/>
</dbReference>
<dbReference type="PROSITE" id="PS50280">
    <property type="entry name" value="SET"/>
    <property type="match status" value="1"/>
</dbReference>
<dbReference type="OrthoDB" id="10261904at2759"/>
<evidence type="ECO:0000256" key="1">
    <source>
        <dbReference type="SAM" id="MobiDB-lite"/>
    </source>
</evidence>
<organism evidence="3 4">
    <name type="scientific">Bimuria novae-zelandiae CBS 107.79</name>
    <dbReference type="NCBI Taxonomy" id="1447943"/>
    <lineage>
        <taxon>Eukaryota</taxon>
        <taxon>Fungi</taxon>
        <taxon>Dikarya</taxon>
        <taxon>Ascomycota</taxon>
        <taxon>Pezizomycotina</taxon>
        <taxon>Dothideomycetes</taxon>
        <taxon>Pleosporomycetidae</taxon>
        <taxon>Pleosporales</taxon>
        <taxon>Massarineae</taxon>
        <taxon>Didymosphaeriaceae</taxon>
        <taxon>Bimuria</taxon>
    </lineage>
</organism>
<feature type="domain" description="SET" evidence="2">
    <location>
        <begin position="470"/>
        <end position="576"/>
    </location>
</feature>
<sequence>MGDTPESIKQFDELSRVIARTIEEHLARSKGTTGLPRDLRNPVLRVDAFLEDQGSDQEQEHTPSRPLRLASSKVNLIEILGTGRPHDPIQQEKHDKLPAVSSDESEPRSPRRRGTGKLRVSNRPLIEEDVSEHQRQIATDTRSFPKRRKITTEKFVFRPSTLDKLIIGIWEQIHGTLDLNPQIISEQYQITLSASSNVAVGDGSTAVEVRGADTLSQNDAFHQMNTLCRKVTQASKVFRSIEIVVQAKWVELFEEKVQASVIAMPKVSKTKHHKKAFVEACQDFGWSEKELRNKMAIWRGYKEVKDAAGWSALVFAGMGIYRFCKYRVEFTNEAMKRLQTLRTRLEVAADTLHPNWRQLLSIVGESSQLKYPGHQHDWVVSEDGAPPVPLRSTYISQGTYFEFEQLEESIIDERAWRGEDPRWVPQNNAMTHADNAYVCAVCGQIQSDDAELNSCNCFPNLFGHVKRRPPPVQIYRTTNGQNNGVVALAPFERGAGIGEYVGLITKGVRHVDVMDSSTATANYQIWQGRQGNFTRFINHSCKGNAQFTQFTWLDTQHVVLVSKGIGAGVEISVDYGDRYWAGLEKSCLCGESCCRYRRDNR</sequence>
<dbReference type="InterPro" id="IPR053105">
    <property type="entry name" value="Class_V-like_SAM-MTase"/>
</dbReference>
<name>A0A6A5UQD1_9PLEO</name>
<dbReference type="Pfam" id="PF00856">
    <property type="entry name" value="SET"/>
    <property type="match status" value="1"/>
</dbReference>
<reference evidence="3" key="1">
    <citation type="journal article" date="2020" name="Stud. Mycol.">
        <title>101 Dothideomycetes genomes: a test case for predicting lifestyles and emergence of pathogens.</title>
        <authorList>
            <person name="Haridas S."/>
            <person name="Albert R."/>
            <person name="Binder M."/>
            <person name="Bloem J."/>
            <person name="Labutti K."/>
            <person name="Salamov A."/>
            <person name="Andreopoulos B."/>
            <person name="Baker S."/>
            <person name="Barry K."/>
            <person name="Bills G."/>
            <person name="Bluhm B."/>
            <person name="Cannon C."/>
            <person name="Castanera R."/>
            <person name="Culley D."/>
            <person name="Daum C."/>
            <person name="Ezra D."/>
            <person name="Gonzalez J."/>
            <person name="Henrissat B."/>
            <person name="Kuo A."/>
            <person name="Liang C."/>
            <person name="Lipzen A."/>
            <person name="Lutzoni F."/>
            <person name="Magnuson J."/>
            <person name="Mondo S."/>
            <person name="Nolan M."/>
            <person name="Ohm R."/>
            <person name="Pangilinan J."/>
            <person name="Park H.-J."/>
            <person name="Ramirez L."/>
            <person name="Alfaro M."/>
            <person name="Sun H."/>
            <person name="Tritt A."/>
            <person name="Yoshinaga Y."/>
            <person name="Zwiers L.-H."/>
            <person name="Turgeon B."/>
            <person name="Goodwin S."/>
            <person name="Spatafora J."/>
            <person name="Crous P."/>
            <person name="Grigoriev I."/>
        </authorList>
    </citation>
    <scope>NUCLEOTIDE SEQUENCE</scope>
    <source>
        <strain evidence="3">CBS 107.79</strain>
    </source>
</reference>
<dbReference type="AlphaFoldDB" id="A0A6A5UQD1"/>
<evidence type="ECO:0000259" key="2">
    <source>
        <dbReference type="PROSITE" id="PS50280"/>
    </source>
</evidence>
<proteinExistence type="predicted"/>
<evidence type="ECO:0000313" key="4">
    <source>
        <dbReference type="Proteomes" id="UP000800036"/>
    </source>
</evidence>
<dbReference type="Gene3D" id="2.170.270.10">
    <property type="entry name" value="SET domain"/>
    <property type="match status" value="1"/>
</dbReference>
<dbReference type="SUPFAM" id="SSF82199">
    <property type="entry name" value="SET domain"/>
    <property type="match status" value="1"/>
</dbReference>
<keyword evidence="4" id="KW-1185">Reference proteome</keyword>
<feature type="compositionally biased region" description="Basic and acidic residues" evidence="1">
    <location>
        <begin position="84"/>
        <end position="97"/>
    </location>
</feature>
<protein>
    <submittedName>
        <fullName evidence="3">SET domain-containing protein</fullName>
    </submittedName>
</protein>
<dbReference type="PANTHER" id="PTHR47250">
    <property type="entry name" value="HISTONE-LYSINE N-METHYLTRANSFERASE SET-6"/>
    <property type="match status" value="1"/>
</dbReference>
<dbReference type="InterPro" id="IPR046341">
    <property type="entry name" value="SET_dom_sf"/>
</dbReference>
<gene>
    <name evidence="3" type="ORF">BU23DRAFT_544866</name>
</gene>